<name>A0ABM8B9J3_9BIFI</name>
<organism evidence="1 2">
    <name type="scientific">Bombiscardovia nodaiensis</name>
    <dbReference type="NCBI Taxonomy" id="2932181"/>
    <lineage>
        <taxon>Bacteria</taxon>
        <taxon>Bacillati</taxon>
        <taxon>Actinomycetota</taxon>
        <taxon>Actinomycetes</taxon>
        <taxon>Bifidobacteriales</taxon>
        <taxon>Bifidobacteriaceae</taxon>
        <taxon>Bombiscardovia</taxon>
    </lineage>
</organism>
<evidence type="ECO:0000313" key="1">
    <source>
        <dbReference type="EMBL" id="BDR53549.1"/>
    </source>
</evidence>
<gene>
    <name evidence="1" type="ORF">KIM372_14560</name>
</gene>
<accession>A0ABM8B9J3</accession>
<reference evidence="1 2" key="1">
    <citation type="journal article" date="2023" name="Microbiol. Spectr.">
        <title>Symbiosis of Carpenter Bees with Uncharacterized Lactic Acid Bacteria Showing NAD Auxotrophy.</title>
        <authorList>
            <person name="Kawasaki S."/>
            <person name="Ozawa K."/>
            <person name="Mori T."/>
            <person name="Yamamoto A."/>
            <person name="Ito M."/>
            <person name="Ohkuma M."/>
            <person name="Sakamoto M."/>
            <person name="Matsutani M."/>
        </authorList>
    </citation>
    <scope>NUCLEOTIDE SEQUENCE [LARGE SCALE GENOMIC DNA]</scope>
    <source>
        <strain evidence="1 2">Kim37-2</strain>
    </source>
</reference>
<evidence type="ECO:0000313" key="2">
    <source>
        <dbReference type="Proteomes" id="UP001321766"/>
    </source>
</evidence>
<dbReference type="EMBL" id="AP026798">
    <property type="protein sequence ID" value="BDR53549.1"/>
    <property type="molecule type" value="Genomic_DNA"/>
</dbReference>
<sequence>MQPNTRATNGCIGYMKPFIRPTRLTHKARGEAAGEAQWRSGTRWGRGMRSAGVSWRTTWQGVP</sequence>
<proteinExistence type="predicted"/>
<protein>
    <submittedName>
        <fullName evidence="1">Uncharacterized protein</fullName>
    </submittedName>
</protein>
<dbReference type="Proteomes" id="UP001321766">
    <property type="component" value="Chromosome"/>
</dbReference>
<keyword evidence="2" id="KW-1185">Reference proteome</keyword>